<feature type="transmembrane region" description="Helical" evidence="9">
    <location>
        <begin position="21"/>
        <end position="41"/>
    </location>
</feature>
<comment type="subcellular location">
    <subcellularLocation>
        <location evidence="1">Cell inner membrane</location>
        <topology evidence="1">Multi-pass membrane protein</topology>
    </subcellularLocation>
</comment>
<accession>E1R9T0</accession>
<evidence type="ECO:0000256" key="6">
    <source>
        <dbReference type="ARBA" id="ARBA00022989"/>
    </source>
</evidence>
<evidence type="ECO:0000256" key="4">
    <source>
        <dbReference type="ARBA" id="ARBA00022519"/>
    </source>
</evidence>
<proteinExistence type="inferred from homology"/>
<dbReference type="PANTHER" id="PTHR35011">
    <property type="entry name" value="2,3-DIKETO-L-GULONATE TRAP TRANSPORTER SMALL PERMEASE PROTEIN YIAM"/>
    <property type="match status" value="1"/>
</dbReference>
<dbReference type="Proteomes" id="UP000002318">
    <property type="component" value="Chromosome"/>
</dbReference>
<dbReference type="GO" id="GO:0022857">
    <property type="term" value="F:transmembrane transporter activity"/>
    <property type="evidence" value="ECO:0007669"/>
    <property type="project" value="TreeGrafter"/>
</dbReference>
<reference evidence="11 12" key="1">
    <citation type="journal article" date="2010" name="Stand. Genomic Sci.">
        <title>Complete genome sequence of Spirochaeta smaragdinae type strain (SEBR 4228).</title>
        <authorList>
            <person name="Mavromatis K."/>
            <person name="Yasawong M."/>
            <person name="Chertkov O."/>
            <person name="Lapidus A."/>
            <person name="Lucas S."/>
            <person name="Nolan M."/>
            <person name="Del Rio T.G."/>
            <person name="Tice H."/>
            <person name="Cheng J.F."/>
            <person name="Pitluck S."/>
            <person name="Liolios K."/>
            <person name="Ivanova N."/>
            <person name="Tapia R."/>
            <person name="Han C."/>
            <person name="Bruce D."/>
            <person name="Goodwin L."/>
            <person name="Pati A."/>
            <person name="Chen A."/>
            <person name="Palaniappan K."/>
            <person name="Land M."/>
            <person name="Hauser L."/>
            <person name="Chang Y.J."/>
            <person name="Jeffries C.D."/>
            <person name="Detter J.C."/>
            <person name="Rohde M."/>
            <person name="Brambilla E."/>
            <person name="Spring S."/>
            <person name="Goker M."/>
            <person name="Sikorski J."/>
            <person name="Woyke T."/>
            <person name="Bristow J."/>
            <person name="Eisen J.A."/>
            <person name="Markowitz V."/>
            <person name="Hugenholtz P."/>
            <person name="Klenk H.P."/>
            <person name="Kyrpides N.C."/>
        </authorList>
    </citation>
    <scope>NUCLEOTIDE SEQUENCE [LARGE SCALE GENOMIC DNA]</scope>
    <source>
        <strain evidence="12">DSM 11293 / JCM 15392 / SEBR 4228</strain>
    </source>
</reference>
<keyword evidence="12" id="KW-1185">Reference proteome</keyword>
<keyword evidence="4" id="KW-0997">Cell inner membrane</keyword>
<dbReference type="GO" id="GO:0015740">
    <property type="term" value="P:C4-dicarboxylate transport"/>
    <property type="evidence" value="ECO:0007669"/>
    <property type="project" value="TreeGrafter"/>
</dbReference>
<dbReference type="GO" id="GO:0005886">
    <property type="term" value="C:plasma membrane"/>
    <property type="evidence" value="ECO:0007669"/>
    <property type="project" value="UniProtKB-SubCell"/>
</dbReference>
<dbReference type="OrthoDB" id="9815614at2"/>
<keyword evidence="7 9" id="KW-0472">Membrane</keyword>
<feature type="transmembrane region" description="Helical" evidence="9">
    <location>
        <begin position="90"/>
        <end position="112"/>
    </location>
</feature>
<dbReference type="HOGENOM" id="CLU_086356_9_3_12"/>
<dbReference type="Pfam" id="PF04290">
    <property type="entry name" value="DctQ"/>
    <property type="match status" value="1"/>
</dbReference>
<dbReference type="InterPro" id="IPR007387">
    <property type="entry name" value="TRAP_DctQ"/>
</dbReference>
<keyword evidence="2" id="KW-0813">Transport</keyword>
<feature type="transmembrane region" description="Helical" evidence="9">
    <location>
        <begin position="132"/>
        <end position="152"/>
    </location>
</feature>
<dbReference type="RefSeq" id="WP_013256705.1">
    <property type="nucleotide sequence ID" value="NC_014364.1"/>
</dbReference>
<dbReference type="eggNOG" id="COG3090">
    <property type="taxonomic scope" value="Bacteria"/>
</dbReference>
<feature type="domain" description="Tripartite ATP-independent periplasmic transporters DctQ component" evidence="10">
    <location>
        <begin position="27"/>
        <end position="156"/>
    </location>
</feature>
<name>E1R9T0_SEDSS</name>
<organism evidence="11 12">
    <name type="scientific">Sediminispirochaeta smaragdinae (strain DSM 11293 / JCM 15392 / SEBR 4228)</name>
    <name type="common">Spirochaeta smaragdinae</name>
    <dbReference type="NCBI Taxonomy" id="573413"/>
    <lineage>
        <taxon>Bacteria</taxon>
        <taxon>Pseudomonadati</taxon>
        <taxon>Spirochaetota</taxon>
        <taxon>Spirochaetia</taxon>
        <taxon>Spirochaetales</taxon>
        <taxon>Spirochaetaceae</taxon>
        <taxon>Sediminispirochaeta</taxon>
    </lineage>
</organism>
<sequence>MLKTLKGLVMLGEKIQMIAGVLVLGTIILVMTAGIISRYVFNSPFDWTEELCTFLFIWLSFLGAGVASAKRRHVSVDFITGKLSPKHRDIVKMCTVILIIFLMILIFLGSIILLPQMDTHASVALDIPRVYFYLPILIVSFYMTVVYVVELIEIIQSLRIKVSE</sequence>
<dbReference type="KEGG" id="ssm:Spirs_4173"/>
<evidence type="ECO:0000256" key="9">
    <source>
        <dbReference type="SAM" id="Phobius"/>
    </source>
</evidence>
<keyword evidence="3" id="KW-1003">Cell membrane</keyword>
<gene>
    <name evidence="11" type="ordered locus">Spirs_4173</name>
</gene>
<evidence type="ECO:0000313" key="12">
    <source>
        <dbReference type="Proteomes" id="UP000002318"/>
    </source>
</evidence>
<comment type="similarity">
    <text evidence="8">Belongs to the TRAP transporter small permease family.</text>
</comment>
<evidence type="ECO:0000256" key="7">
    <source>
        <dbReference type="ARBA" id="ARBA00023136"/>
    </source>
</evidence>
<evidence type="ECO:0000259" key="10">
    <source>
        <dbReference type="Pfam" id="PF04290"/>
    </source>
</evidence>
<evidence type="ECO:0000256" key="5">
    <source>
        <dbReference type="ARBA" id="ARBA00022692"/>
    </source>
</evidence>
<evidence type="ECO:0000256" key="3">
    <source>
        <dbReference type="ARBA" id="ARBA00022475"/>
    </source>
</evidence>
<dbReference type="PANTHER" id="PTHR35011:SF2">
    <property type="entry name" value="2,3-DIKETO-L-GULONATE TRAP TRANSPORTER SMALL PERMEASE PROTEIN YIAM"/>
    <property type="match status" value="1"/>
</dbReference>
<protein>
    <submittedName>
        <fullName evidence="11">Tripartite ATP-independent periplasmic transporter DctQ component</fullName>
    </submittedName>
</protein>
<dbReference type="STRING" id="573413.Spirs_4173"/>
<evidence type="ECO:0000256" key="1">
    <source>
        <dbReference type="ARBA" id="ARBA00004429"/>
    </source>
</evidence>
<dbReference type="EMBL" id="CP002116">
    <property type="protein sequence ID" value="ADK83249.1"/>
    <property type="molecule type" value="Genomic_DNA"/>
</dbReference>
<dbReference type="InterPro" id="IPR055348">
    <property type="entry name" value="DctQ"/>
</dbReference>
<keyword evidence="5 9" id="KW-0812">Transmembrane</keyword>
<feature type="transmembrane region" description="Helical" evidence="9">
    <location>
        <begin position="53"/>
        <end position="69"/>
    </location>
</feature>
<dbReference type="AlphaFoldDB" id="E1R9T0"/>
<evidence type="ECO:0000313" key="11">
    <source>
        <dbReference type="EMBL" id="ADK83249.1"/>
    </source>
</evidence>
<evidence type="ECO:0000256" key="2">
    <source>
        <dbReference type="ARBA" id="ARBA00022448"/>
    </source>
</evidence>
<evidence type="ECO:0000256" key="8">
    <source>
        <dbReference type="ARBA" id="ARBA00038436"/>
    </source>
</evidence>
<keyword evidence="6 9" id="KW-1133">Transmembrane helix</keyword>